<dbReference type="EMBL" id="CAJPDT010000002">
    <property type="protein sequence ID" value="CAF9905945.1"/>
    <property type="molecule type" value="Genomic_DNA"/>
</dbReference>
<evidence type="ECO:0000259" key="2">
    <source>
        <dbReference type="Pfam" id="PF10159"/>
    </source>
</evidence>
<keyword evidence="4" id="KW-1185">Reference proteome</keyword>
<evidence type="ECO:0000256" key="1">
    <source>
        <dbReference type="SAM" id="MobiDB-lite"/>
    </source>
</evidence>
<sequence length="325" mass="36467">MDLVAGVRKEGSRGGRGEFKWEDVRDSQHRENYLGHSLMAPVGRWQKNKDLNWYAKGDTSAAALSAAEARKEEIRRIKEAEESALSEALGYGPTVRSNANETPIGQKEVERAIKETAEGDEEEGAEGVGFGGFVGGAPGTEDREVLVGEGLDRPPRESVRERKREDDGRKEKRRRRKGGIGGILMARRGRIGGTDRRIDHVADERKGRETGIRIGGSGREAMREEEMTIDHRAGHGSEVTPQTYRDGEGIREIEITTIGGDQNKSVNCTWVDLELFEILPNYQVYGLILYQVLRQHPSHCDRRDQDSRYSWPLLSRCERGQKISI</sequence>
<dbReference type="Pfam" id="PF10159">
    <property type="entry name" value="MMtag"/>
    <property type="match status" value="1"/>
</dbReference>
<evidence type="ECO:0000313" key="3">
    <source>
        <dbReference type="EMBL" id="CAF9905945.1"/>
    </source>
</evidence>
<dbReference type="PANTHER" id="PTHR14580">
    <property type="entry name" value="MULTIPLE MYELOMA TUMOR-ASSOCIATED PROTEIN 2 FAMILY MEMBER"/>
    <property type="match status" value="1"/>
</dbReference>
<dbReference type="InterPro" id="IPR039207">
    <property type="entry name" value="MMTAG2-like"/>
</dbReference>
<feature type="domain" description="Multiple myeloma tumor-associated protein 2-like N-terminal" evidence="2">
    <location>
        <begin position="11"/>
        <end position="90"/>
    </location>
</feature>
<dbReference type="PANTHER" id="PTHR14580:SF0">
    <property type="entry name" value="MULTIPLE MYELOMA TUMOR-ASSOCIATED PROTEIN 2"/>
    <property type="match status" value="1"/>
</dbReference>
<comment type="caution">
    <text evidence="3">The sequence shown here is derived from an EMBL/GenBank/DDBJ whole genome shotgun (WGS) entry which is preliminary data.</text>
</comment>
<accession>A0A8H3I7A0</accession>
<dbReference type="OrthoDB" id="5390672at2759"/>
<dbReference type="InterPro" id="IPR019315">
    <property type="entry name" value="MMTA2_N"/>
</dbReference>
<feature type="compositionally biased region" description="Basic and acidic residues" evidence="1">
    <location>
        <begin position="140"/>
        <end position="170"/>
    </location>
</feature>
<protein>
    <recommendedName>
        <fullName evidence="2">Multiple myeloma tumor-associated protein 2-like N-terminal domain-containing protein</fullName>
    </recommendedName>
</protein>
<dbReference type="Proteomes" id="UP000664534">
    <property type="component" value="Unassembled WGS sequence"/>
</dbReference>
<evidence type="ECO:0000313" key="4">
    <source>
        <dbReference type="Proteomes" id="UP000664534"/>
    </source>
</evidence>
<gene>
    <name evidence="3" type="ORF">IMSHALPRED_004026</name>
</gene>
<feature type="region of interest" description="Disordered" evidence="1">
    <location>
        <begin position="117"/>
        <end position="179"/>
    </location>
</feature>
<feature type="compositionally biased region" description="Gly residues" evidence="1">
    <location>
        <begin position="126"/>
        <end position="138"/>
    </location>
</feature>
<dbReference type="AlphaFoldDB" id="A0A8H3I7A0"/>
<name>A0A8H3I7A0_9LECA</name>
<organism evidence="3 4">
    <name type="scientific">Imshaugia aleurites</name>
    <dbReference type="NCBI Taxonomy" id="172621"/>
    <lineage>
        <taxon>Eukaryota</taxon>
        <taxon>Fungi</taxon>
        <taxon>Dikarya</taxon>
        <taxon>Ascomycota</taxon>
        <taxon>Pezizomycotina</taxon>
        <taxon>Lecanoromycetes</taxon>
        <taxon>OSLEUM clade</taxon>
        <taxon>Lecanoromycetidae</taxon>
        <taxon>Lecanorales</taxon>
        <taxon>Lecanorineae</taxon>
        <taxon>Parmeliaceae</taxon>
        <taxon>Imshaugia</taxon>
    </lineage>
</organism>
<reference evidence="3" key="1">
    <citation type="submission" date="2021-03" db="EMBL/GenBank/DDBJ databases">
        <authorList>
            <person name="Tagirdzhanova G."/>
        </authorList>
    </citation>
    <scope>NUCLEOTIDE SEQUENCE</scope>
</reference>
<proteinExistence type="predicted"/>